<dbReference type="RefSeq" id="WP_143972535.1">
    <property type="nucleotide sequence ID" value="NZ_PNOT02000011.1"/>
</dbReference>
<gene>
    <name evidence="1" type="ORF">C1D09_000785</name>
</gene>
<dbReference type="Proteomes" id="UP000235507">
    <property type="component" value="Unassembled WGS sequence"/>
</dbReference>
<evidence type="ECO:0000313" key="1">
    <source>
        <dbReference type="EMBL" id="TSE14057.1"/>
    </source>
</evidence>
<organism evidence="1 2">
    <name type="scientific">Mesorhizobium intechi</name>
    <dbReference type="NCBI Taxonomy" id="537601"/>
    <lineage>
        <taxon>Bacteria</taxon>
        <taxon>Pseudomonadati</taxon>
        <taxon>Pseudomonadota</taxon>
        <taxon>Alphaproteobacteria</taxon>
        <taxon>Hyphomicrobiales</taxon>
        <taxon>Phyllobacteriaceae</taxon>
        <taxon>Mesorhizobium</taxon>
    </lineage>
</organism>
<evidence type="ECO:0000313" key="2">
    <source>
        <dbReference type="Proteomes" id="UP000235507"/>
    </source>
</evidence>
<dbReference type="OrthoDB" id="8443282at2"/>
<dbReference type="AlphaFoldDB" id="A0A8T9AX93"/>
<keyword evidence="2" id="KW-1185">Reference proteome</keyword>
<accession>A0A8T9AX93</accession>
<proteinExistence type="predicted"/>
<comment type="caution">
    <text evidence="1">The sequence shown here is derived from an EMBL/GenBank/DDBJ whole genome shotgun (WGS) entry which is preliminary data.</text>
</comment>
<name>A0A8T9AX93_9HYPH</name>
<dbReference type="EMBL" id="PNOT02000011">
    <property type="protein sequence ID" value="TSE14057.1"/>
    <property type="molecule type" value="Genomic_DNA"/>
</dbReference>
<protein>
    <submittedName>
        <fullName evidence="1">Uncharacterized protein</fullName>
    </submittedName>
</protein>
<reference evidence="1" key="1">
    <citation type="submission" date="2019-07" db="EMBL/GenBank/DDBJ databases">
        <title>Mesorhizobum intechiensis sp. nov. isolated from nodules of Lotus tenuis growing in lowlands of the Flooding Pampa, Argentina.</title>
        <authorList>
            <person name="Estrella M.J."/>
            <person name="Torres Tejerizo G.A."/>
            <person name="Cumpa Velazquez L.M."/>
            <person name="Fontana F."/>
            <person name="Hansen L."/>
            <person name="Pistorio M."/>
            <person name="Sannazzaro A.I."/>
        </authorList>
    </citation>
    <scope>NUCLEOTIDE SEQUENCE</scope>
    <source>
        <strain evidence="1">BD68</strain>
    </source>
</reference>
<sequence length="280" mass="30855">MVEYAEQLGLDSARMERRISFLIDRAKWHDGRKTPLDRGCAATARRDAGIIALLLNRKEPARKMLANAGAEFVSIGLYVGYMLQSLVSPKRVRSGDFANEDMIARFGPAVLAEDKDGSRVREESTLPFERESRQTPQQLLNLYQALRGRRNESTRFVSDLASGRLLVNKSAAIGLSGLPVGSYLQLFDRLGSNVASSGDQDTVFAAVIRRRELIDAARADEFHWRMILKPAELVDLDLLALGLNALEAGELSSSVLLAAIERFGTEAGLPFLLARDLHGT</sequence>